<feature type="region of interest" description="Disordered" evidence="1">
    <location>
        <begin position="60"/>
        <end position="96"/>
    </location>
</feature>
<feature type="region of interest" description="Disordered" evidence="1">
    <location>
        <begin position="213"/>
        <end position="235"/>
    </location>
</feature>
<feature type="compositionally biased region" description="Basic and acidic residues" evidence="1">
    <location>
        <begin position="134"/>
        <end position="143"/>
    </location>
</feature>
<evidence type="ECO:0000256" key="1">
    <source>
        <dbReference type="SAM" id="MobiDB-lite"/>
    </source>
</evidence>
<organism evidence="2">
    <name type="scientific">Heligmosomoides polygyrus</name>
    <name type="common">Parasitic roundworm</name>
    <dbReference type="NCBI Taxonomy" id="6339"/>
    <lineage>
        <taxon>Eukaryota</taxon>
        <taxon>Metazoa</taxon>
        <taxon>Ecdysozoa</taxon>
        <taxon>Nematoda</taxon>
        <taxon>Chromadorea</taxon>
        <taxon>Rhabditida</taxon>
        <taxon>Rhabditina</taxon>
        <taxon>Rhabditomorpha</taxon>
        <taxon>Strongyloidea</taxon>
        <taxon>Heligmosomidae</taxon>
        <taxon>Heligmosomoides</taxon>
    </lineage>
</organism>
<sequence length="1008" mass="111250">MDTSEMEVETADENVGLPGPRAAEIGIDAMIAALRKPVKNPAPRGRRIIDPIQARYLHRNDDISMSSIDSTRSESRLEQTTTPVQPTPTRSNRNAANVDLRAHYLQRLHERQQQYHEQEMALGGYHNVFKDPCPDFKPRKFAQDESSSTSGDESQDENLNDVPSDDALDRTITTDDSGREVLSQGRVGQGCSTPQNMVNHTFAQLRQIDVSSVMPSENSVTTGKSAQQSKTPLGERQVEFSQVQVVEKTTVTRKSVGSKKDDSMEDVLAKMRATPKRSHSSTKRSMAANMTTRRTIVEMDIEEQPENETPATTAAAGNEGNMTYSIHKESTYVIAPRESREDDAAAAPQNLSSAVNKDSDGVGQGTFTIVREDKSQEVNGQDQVNNDTYVIGQKDQSHHGTSSKDQDQNGTFTIQRKDTSQQKQKEAASTSSQKDAVSVTKPVFAIPTVPARATITRAKTTVEQRESRMNTSQKKNASILEMMDVDVASPGRTLFAARPPKKQRTLVKTPVRSKPAEDEDAMEVSIAMSDISHQPSSESRDSSGVDPMSDHRPSQTTPTRAPGFARRPRNTPNVSLNLPAPPTTPADTVSNTPVSIAALSPKSKKEAIRARRVQVSPYLDNKSNVSLPQPMTPFQPHNISRMIVMNADRSGTARRVPLPRTRGALSRTSLFPDEVGTPAPVPVRRNLLKRPVYKATQEGTLPETPASVQPAQSGPPPVAQPEEPVAEHAAVNASVGDVASEPRMPENVPEELTSIRAAASLNVLTINDMDLQTYHLLGSTKLQNKTAMFLSEAAQTNSSYHRVGLHLLSVCMCSTNTPHRIPPEPFKRPFDNTSSTYEGADSILGASLDDNSAVSTDEESFIPSLGQKNKDEVMILKPRKVLHPSPPPDPTIRRSSRNRMKPVRQWLGEKPVYAVSPGGSRTLVGVNEVEVRDKRWLKVRTANLDMATEREHQLAAYQRKLREKRKQEALERKKLRVRELRERHRRGVDLNVTEDSIVTSSDEDDHMD</sequence>
<feature type="region of interest" description="Disordered" evidence="1">
    <location>
        <begin position="272"/>
        <end position="291"/>
    </location>
</feature>
<feature type="compositionally biased region" description="Basic and acidic residues" evidence="1">
    <location>
        <begin position="538"/>
        <end position="553"/>
    </location>
</feature>
<feature type="compositionally biased region" description="Polar residues" evidence="1">
    <location>
        <begin position="213"/>
        <end position="231"/>
    </location>
</feature>
<evidence type="ECO:0000313" key="3">
    <source>
        <dbReference type="Proteomes" id="UP000050761"/>
    </source>
</evidence>
<evidence type="ECO:0000313" key="2">
    <source>
        <dbReference type="EMBL" id="VDP05315.1"/>
    </source>
</evidence>
<dbReference type="EMBL" id="UZAH01029298">
    <property type="protein sequence ID" value="VDP05315.1"/>
    <property type="molecule type" value="Genomic_DNA"/>
</dbReference>
<dbReference type="WBParaSite" id="HPBE_0001623001-mRNA-1">
    <property type="protein sequence ID" value="HPBE_0001623001-mRNA-1"/>
    <property type="gene ID" value="HPBE_0001623001"/>
</dbReference>
<reference evidence="2 3" key="1">
    <citation type="submission" date="2018-11" db="EMBL/GenBank/DDBJ databases">
        <authorList>
            <consortium name="Pathogen Informatics"/>
        </authorList>
    </citation>
    <scope>NUCLEOTIDE SEQUENCE [LARGE SCALE GENOMIC DNA]</scope>
</reference>
<feature type="region of interest" description="Disordered" evidence="1">
    <location>
        <begin position="416"/>
        <end position="438"/>
    </location>
</feature>
<name>A0A3P8BEY7_HELPZ</name>
<feature type="region of interest" description="Disordered" evidence="1">
    <location>
        <begin position="134"/>
        <end position="178"/>
    </location>
</feature>
<feature type="compositionally biased region" description="Basic and acidic residues" evidence="1">
    <location>
        <begin position="167"/>
        <end position="178"/>
    </location>
</feature>
<feature type="region of interest" description="Disordered" evidence="1">
    <location>
        <begin position="981"/>
        <end position="1008"/>
    </location>
</feature>
<dbReference type="AlphaFoldDB" id="A0A3P8BEY7"/>
<proteinExistence type="predicted"/>
<feature type="region of interest" description="Disordered" evidence="1">
    <location>
        <begin position="339"/>
        <end position="364"/>
    </location>
</feature>
<dbReference type="OrthoDB" id="5847181at2759"/>
<gene>
    <name evidence="2" type="ORF">HPBE_LOCUS16229</name>
</gene>
<accession>A0A3P8BEY7</accession>
<feature type="region of interest" description="Disordered" evidence="1">
    <location>
        <begin position="496"/>
        <end position="591"/>
    </location>
</feature>
<feature type="compositionally biased region" description="Low complexity" evidence="1">
    <location>
        <begin position="79"/>
        <end position="89"/>
    </location>
</feature>
<feature type="region of interest" description="Disordered" evidence="1">
    <location>
        <begin position="697"/>
        <end position="724"/>
    </location>
</feature>
<dbReference type="Proteomes" id="UP000050761">
    <property type="component" value="Unassembled WGS sequence"/>
</dbReference>
<evidence type="ECO:0000313" key="4">
    <source>
        <dbReference type="WBParaSite" id="HPBE_0001623001-mRNA-1"/>
    </source>
</evidence>
<feature type="compositionally biased region" description="Acidic residues" evidence="1">
    <location>
        <begin position="153"/>
        <end position="166"/>
    </location>
</feature>
<feature type="compositionally biased region" description="Basic and acidic residues" evidence="1">
    <location>
        <begin position="416"/>
        <end position="426"/>
    </location>
</feature>
<reference evidence="4" key="2">
    <citation type="submission" date="2019-09" db="UniProtKB">
        <authorList>
            <consortium name="WormBaseParasite"/>
        </authorList>
    </citation>
    <scope>IDENTIFICATION</scope>
</reference>
<protein>
    <submittedName>
        <fullName evidence="4">BRCT domain-containing protein</fullName>
    </submittedName>
</protein>
<keyword evidence="3" id="KW-1185">Reference proteome</keyword>
<feature type="compositionally biased region" description="Basic residues" evidence="1">
    <location>
        <begin position="273"/>
        <end position="282"/>
    </location>
</feature>